<organism evidence="2 3">
    <name type="scientific">Panicum virgatum</name>
    <name type="common">Blackwell switchgrass</name>
    <dbReference type="NCBI Taxonomy" id="38727"/>
    <lineage>
        <taxon>Eukaryota</taxon>
        <taxon>Viridiplantae</taxon>
        <taxon>Streptophyta</taxon>
        <taxon>Embryophyta</taxon>
        <taxon>Tracheophyta</taxon>
        <taxon>Spermatophyta</taxon>
        <taxon>Magnoliopsida</taxon>
        <taxon>Liliopsida</taxon>
        <taxon>Poales</taxon>
        <taxon>Poaceae</taxon>
        <taxon>PACMAD clade</taxon>
        <taxon>Panicoideae</taxon>
        <taxon>Panicodae</taxon>
        <taxon>Paniceae</taxon>
        <taxon>Panicinae</taxon>
        <taxon>Panicum</taxon>
        <taxon>Panicum sect. Hiantes</taxon>
    </lineage>
</organism>
<evidence type="ECO:0000256" key="1">
    <source>
        <dbReference type="SAM" id="MobiDB-lite"/>
    </source>
</evidence>
<dbReference type="EMBL" id="CM029039">
    <property type="protein sequence ID" value="KAG2644699.1"/>
    <property type="molecule type" value="Genomic_DNA"/>
</dbReference>
<feature type="region of interest" description="Disordered" evidence="1">
    <location>
        <begin position="104"/>
        <end position="134"/>
    </location>
</feature>
<feature type="compositionally biased region" description="Basic and acidic residues" evidence="1">
    <location>
        <begin position="114"/>
        <end position="124"/>
    </location>
</feature>
<dbReference type="Proteomes" id="UP000823388">
    <property type="component" value="Chromosome 2K"/>
</dbReference>
<keyword evidence="3" id="KW-1185">Reference proteome</keyword>
<gene>
    <name evidence="2" type="ORF">PVAP13_2KG375826</name>
</gene>
<feature type="region of interest" description="Disordered" evidence="1">
    <location>
        <begin position="54"/>
        <end position="74"/>
    </location>
</feature>
<proteinExistence type="predicted"/>
<reference evidence="2" key="1">
    <citation type="submission" date="2020-05" db="EMBL/GenBank/DDBJ databases">
        <title>WGS assembly of Panicum virgatum.</title>
        <authorList>
            <person name="Lovell J.T."/>
            <person name="Jenkins J."/>
            <person name="Shu S."/>
            <person name="Juenger T.E."/>
            <person name="Schmutz J."/>
        </authorList>
    </citation>
    <scope>NUCLEOTIDE SEQUENCE</scope>
    <source>
        <strain evidence="2">AP13</strain>
    </source>
</reference>
<name>A0A8T0WNJ8_PANVG</name>
<dbReference type="AlphaFoldDB" id="A0A8T0WNJ8"/>
<evidence type="ECO:0000313" key="2">
    <source>
        <dbReference type="EMBL" id="KAG2644699.1"/>
    </source>
</evidence>
<comment type="caution">
    <text evidence="2">The sequence shown here is derived from an EMBL/GenBank/DDBJ whole genome shotgun (WGS) entry which is preliminary data.</text>
</comment>
<feature type="compositionally biased region" description="Basic residues" evidence="1">
    <location>
        <begin position="54"/>
        <end position="73"/>
    </location>
</feature>
<evidence type="ECO:0000313" key="3">
    <source>
        <dbReference type="Proteomes" id="UP000823388"/>
    </source>
</evidence>
<sequence length="268" mass="28703">MFPGGRGRRRLHEQPLRQAGVVRVQVHVAEPVGLERGAVQRRRLISLRGHVLKRRSQRPGNVRHRRRSRHARGRLVDRGGTVIGTGTALEVRDGLEGGAAGVVQARERGRRRHGEPPRGVREVEAGPAASQGEHRGVVRARRGVGGGVGAKPQAHAAVPRDAHLAHPAARSAPAAHAAEHRVARLAELGAPRGALLGRRRGGRGRRRRLVLARRGRGRRGGGGRGGGRVLEAAHVHGGSLLLLLFSSGGCLSWVCGEWSDCFCLLAPR</sequence>
<protein>
    <submittedName>
        <fullName evidence="2">Uncharacterized protein</fullName>
    </submittedName>
</protein>
<accession>A0A8T0WNJ8</accession>